<keyword evidence="2" id="KW-0472">Membrane</keyword>
<feature type="transmembrane region" description="Helical" evidence="2">
    <location>
        <begin position="6"/>
        <end position="22"/>
    </location>
</feature>
<keyword evidence="2" id="KW-0874">Quinone</keyword>
<comment type="function">
    <text evidence="2">NDH-1 shuttles electrons from NADH, via FMN and iron-sulfur (Fe-S) centers, to quinones in the respiratory chain. Couples the redox reaction to proton translocation (for every two electrons transferred, four hydrogen ions are translocated across the cytoplasmic membrane), and thus conserves the redox energy in a proton gradient.</text>
</comment>
<dbReference type="GO" id="GO:0048038">
    <property type="term" value="F:quinone binding"/>
    <property type="evidence" value="ECO:0007669"/>
    <property type="project" value="UniProtKB-UniRule"/>
</dbReference>
<comment type="caution">
    <text evidence="3">The sequence shown here is derived from an EMBL/GenBank/DDBJ whole genome shotgun (WGS) entry which is preliminary data.</text>
</comment>
<dbReference type="InterPro" id="IPR042106">
    <property type="entry name" value="Nuo/plastoQ_OxRdtase_6_NuoJ"/>
</dbReference>
<evidence type="ECO:0000313" key="3">
    <source>
        <dbReference type="EMBL" id="KFC22083.1"/>
    </source>
</evidence>
<name>A0A085BHY8_9FLAO</name>
<keyword evidence="2" id="KW-1003">Cell membrane</keyword>
<dbReference type="OrthoDB" id="9790848at2"/>
<dbReference type="Pfam" id="PF00499">
    <property type="entry name" value="Oxidored_q3"/>
    <property type="match status" value="1"/>
</dbReference>
<dbReference type="RefSeq" id="WP_034975466.1">
    <property type="nucleotide sequence ID" value="NZ_FOFI01000003.1"/>
</dbReference>
<sequence length="165" mass="18125">MDQILFFIVAFLAIASAVYFVFAKNPMYAILSLIVTMFSIAGMYILLNAQFLGIVQIIVYTGAIMVLFLYILMMLNLNKEDESKKDNLPKFIGIFSVCILFVGMLGAYKGLSGKTVAEGNIDYSVGLTKNLGRLLFNEYVLPFELASILILAGIVGAVLIGKKDL</sequence>
<evidence type="ECO:0000313" key="4">
    <source>
        <dbReference type="Proteomes" id="UP000028623"/>
    </source>
</evidence>
<dbReference type="AlphaFoldDB" id="A0A085BHY8"/>
<keyword evidence="2" id="KW-0812">Transmembrane</keyword>
<keyword evidence="4" id="KW-1185">Reference proteome</keyword>
<dbReference type="EC" id="7.1.1.-" evidence="2"/>
<accession>A0A085BHY8</accession>
<proteinExistence type="inferred from homology"/>
<comment type="similarity">
    <text evidence="1 2">Belongs to the complex I subunit 6 family.</text>
</comment>
<keyword evidence="2" id="KW-0520">NAD</keyword>
<dbReference type="PANTHER" id="PTHR33269:SF17">
    <property type="entry name" value="NADH-UBIQUINONE OXIDOREDUCTASE CHAIN 6"/>
    <property type="match status" value="1"/>
</dbReference>
<feature type="transmembrane region" description="Helical" evidence="2">
    <location>
        <begin position="53"/>
        <end position="75"/>
    </location>
</feature>
<dbReference type="GO" id="GO:0005886">
    <property type="term" value="C:plasma membrane"/>
    <property type="evidence" value="ECO:0007669"/>
    <property type="project" value="UniProtKB-SubCell"/>
</dbReference>
<dbReference type="InterPro" id="IPR001457">
    <property type="entry name" value="NADH_UbQ/plastoQ_OxRdtase_su6"/>
</dbReference>
<evidence type="ECO:0000256" key="2">
    <source>
        <dbReference type="RuleBase" id="RU004429"/>
    </source>
</evidence>
<protein>
    <recommendedName>
        <fullName evidence="2">NADH-quinone oxidoreductase subunit J</fullName>
        <ecNumber evidence="2">7.1.1.-</ecNumber>
    </recommendedName>
</protein>
<feature type="transmembrane region" description="Helical" evidence="2">
    <location>
        <begin position="139"/>
        <end position="160"/>
    </location>
</feature>
<organism evidence="3 4">
    <name type="scientific">Epilithonimonas lactis</name>
    <dbReference type="NCBI Taxonomy" id="421072"/>
    <lineage>
        <taxon>Bacteria</taxon>
        <taxon>Pseudomonadati</taxon>
        <taxon>Bacteroidota</taxon>
        <taxon>Flavobacteriia</taxon>
        <taxon>Flavobacteriales</taxon>
        <taxon>Weeksellaceae</taxon>
        <taxon>Chryseobacterium group</taxon>
        <taxon>Epilithonimonas</taxon>
    </lineage>
</organism>
<comment type="subcellular location">
    <subcellularLocation>
        <location evidence="2">Cell membrane</location>
        <topology evidence="2">Multi-pass membrane protein</topology>
    </subcellularLocation>
</comment>
<dbReference type="Proteomes" id="UP000028623">
    <property type="component" value="Unassembled WGS sequence"/>
</dbReference>
<evidence type="ECO:0000256" key="1">
    <source>
        <dbReference type="ARBA" id="ARBA00005698"/>
    </source>
</evidence>
<dbReference type="GO" id="GO:0008137">
    <property type="term" value="F:NADH dehydrogenase (ubiquinone) activity"/>
    <property type="evidence" value="ECO:0007669"/>
    <property type="project" value="UniProtKB-UniRule"/>
</dbReference>
<feature type="transmembrane region" description="Helical" evidence="2">
    <location>
        <begin position="29"/>
        <end position="47"/>
    </location>
</feature>
<gene>
    <name evidence="3" type="ORF">IO89_08975</name>
</gene>
<dbReference type="STRING" id="421072.SAMN04488097_2409"/>
<dbReference type="EMBL" id="JPLY01000003">
    <property type="protein sequence ID" value="KFC22083.1"/>
    <property type="molecule type" value="Genomic_DNA"/>
</dbReference>
<comment type="catalytic activity">
    <reaction evidence="2">
        <text>a quinone + NADH + 5 H(+)(in) = a quinol + NAD(+) + 4 H(+)(out)</text>
        <dbReference type="Rhea" id="RHEA:57888"/>
        <dbReference type="ChEBI" id="CHEBI:15378"/>
        <dbReference type="ChEBI" id="CHEBI:24646"/>
        <dbReference type="ChEBI" id="CHEBI:57540"/>
        <dbReference type="ChEBI" id="CHEBI:57945"/>
        <dbReference type="ChEBI" id="CHEBI:132124"/>
    </reaction>
</comment>
<dbReference type="eggNOG" id="COG0839">
    <property type="taxonomic scope" value="Bacteria"/>
</dbReference>
<reference evidence="3 4" key="1">
    <citation type="submission" date="2014-07" db="EMBL/GenBank/DDBJ databases">
        <title>Epilithonimonas lactis LMG 22401 Genome.</title>
        <authorList>
            <person name="Pipes S.E."/>
            <person name="Stropko S.J."/>
        </authorList>
    </citation>
    <scope>NUCLEOTIDE SEQUENCE [LARGE SCALE GENOMIC DNA]</scope>
    <source>
        <strain evidence="3 4">LMG 24401</strain>
    </source>
</reference>
<keyword evidence="2" id="KW-1133">Transmembrane helix</keyword>
<dbReference type="Gene3D" id="1.20.120.1200">
    <property type="entry name" value="NADH-ubiquinone/plastoquinone oxidoreductase chain 6, subunit NuoJ"/>
    <property type="match status" value="1"/>
</dbReference>
<dbReference type="PANTHER" id="PTHR33269">
    <property type="entry name" value="NADH-UBIQUINONE OXIDOREDUCTASE CHAIN 6"/>
    <property type="match status" value="1"/>
</dbReference>
<feature type="transmembrane region" description="Helical" evidence="2">
    <location>
        <begin position="87"/>
        <end position="108"/>
    </location>
</feature>